<comment type="caution">
    <text evidence="1">The sequence shown here is derived from an EMBL/GenBank/DDBJ whole genome shotgun (WGS) entry which is preliminary data.</text>
</comment>
<evidence type="ECO:0000313" key="1">
    <source>
        <dbReference type="EMBL" id="MFC5004618.1"/>
    </source>
</evidence>
<dbReference type="EMBL" id="JBHSIU010000066">
    <property type="protein sequence ID" value="MFC5004618.1"/>
    <property type="molecule type" value="Genomic_DNA"/>
</dbReference>
<sequence>MERDELVGRLTAVLDVANNDGDSAGPIMAADVVTLTDRLAAVAARTDIEAWLTVAAVRWVRFERSGEDRDAADLTVALAAFGRVLPLAAELVPKPIREYLERQAEVAGDIAARLYHQSMQILQDPDLAADVAAVSQAVAWLEQAVEVLPHHHPYRAGFLTNLGNALRTRYGHTGEPADLDRSVSSAREAVDATARDHPDYALFLSNLVAALQVRYEHTGSPADLDRAVVTALEAADAARPEAAGLARRLADLGADLQARYRRNGNVADLDAAIALAERTLRHVASDRPNRAKVQSDLNAALQARHRHTGALADLEAAIAVGLDAEAAMPHPEPGLLTNLGSALYTHYLRTEIAEDLDRAIALLQRAIDEIPPDHPDRATCLSNLGPALASRHRLTKAPADLDAAVTVGRQAVDAMPPDHPDYAASLANLGIAMATRYTRGGAPADLEDAVATCQAAADAAAADDPARAGYLANLGRSLRQRHARTGSTADLDRALSVFREALRHPTAPPMIRARAGREGAAVAAERGDWTSAELVFDDILAVLPMLVDHGLDPRDRQHHLAQLQNLAADAVRATLGDTGQRPTPDVVRAAWRRHEQARTVLLAQALEIRHADGIDRLEQTHPHLAAEYHKVRGLLSGEASRP</sequence>
<dbReference type="PANTHER" id="PTHR19959">
    <property type="entry name" value="KINESIN LIGHT CHAIN"/>
    <property type="match status" value="1"/>
</dbReference>
<dbReference type="Pfam" id="PF13374">
    <property type="entry name" value="TPR_10"/>
    <property type="match status" value="2"/>
</dbReference>
<evidence type="ECO:0000313" key="2">
    <source>
        <dbReference type="Proteomes" id="UP001595912"/>
    </source>
</evidence>
<organism evidence="1 2">
    <name type="scientific">Dactylosporangium cerinum</name>
    <dbReference type="NCBI Taxonomy" id="1434730"/>
    <lineage>
        <taxon>Bacteria</taxon>
        <taxon>Bacillati</taxon>
        <taxon>Actinomycetota</taxon>
        <taxon>Actinomycetes</taxon>
        <taxon>Micromonosporales</taxon>
        <taxon>Micromonosporaceae</taxon>
        <taxon>Dactylosporangium</taxon>
    </lineage>
</organism>
<dbReference type="PANTHER" id="PTHR19959:SF119">
    <property type="entry name" value="FUNGAL LIPASE-LIKE DOMAIN-CONTAINING PROTEIN"/>
    <property type="match status" value="1"/>
</dbReference>
<dbReference type="Gene3D" id="1.25.40.10">
    <property type="entry name" value="Tetratricopeptide repeat domain"/>
    <property type="match status" value="2"/>
</dbReference>
<dbReference type="RefSeq" id="WP_380124683.1">
    <property type="nucleotide sequence ID" value="NZ_JBHSIU010000066.1"/>
</dbReference>
<proteinExistence type="predicted"/>
<dbReference type="Proteomes" id="UP001595912">
    <property type="component" value="Unassembled WGS sequence"/>
</dbReference>
<reference evidence="2" key="1">
    <citation type="journal article" date="2019" name="Int. J. Syst. Evol. Microbiol.">
        <title>The Global Catalogue of Microorganisms (GCM) 10K type strain sequencing project: providing services to taxonomists for standard genome sequencing and annotation.</title>
        <authorList>
            <consortium name="The Broad Institute Genomics Platform"/>
            <consortium name="The Broad Institute Genome Sequencing Center for Infectious Disease"/>
            <person name="Wu L."/>
            <person name="Ma J."/>
        </authorList>
    </citation>
    <scope>NUCLEOTIDE SEQUENCE [LARGE SCALE GENOMIC DNA]</scope>
    <source>
        <strain evidence="2">CGMCC 4.7152</strain>
    </source>
</reference>
<keyword evidence="2" id="KW-1185">Reference proteome</keyword>
<dbReference type="InterPro" id="IPR011990">
    <property type="entry name" value="TPR-like_helical_dom_sf"/>
</dbReference>
<name>A0ABV9W7Z4_9ACTN</name>
<protein>
    <submittedName>
        <fullName evidence="1">Tetratricopeptide repeat protein</fullName>
    </submittedName>
</protein>
<accession>A0ABV9W7Z4</accession>
<gene>
    <name evidence="1" type="ORF">ACFPIJ_43180</name>
</gene>
<dbReference type="SUPFAM" id="SSF48452">
    <property type="entry name" value="TPR-like"/>
    <property type="match status" value="1"/>
</dbReference>